<dbReference type="EMBL" id="MAGO01000015">
    <property type="protein sequence ID" value="OCC14276.1"/>
    <property type="molecule type" value="Genomic_DNA"/>
</dbReference>
<sequence length="102" mass="11439">MQGIYLSSAGYMLDFRYKVIDPKKAKYLLKKGAKVYVIHEATGRRVFVPNPPKVGPLRSTTENPIAGRTYFVLFANPGRFIAAGQKVTVVMGDLKLEHLKVR</sequence>
<evidence type="ECO:0000313" key="2">
    <source>
        <dbReference type="Proteomes" id="UP000093080"/>
    </source>
</evidence>
<name>A0A1B9F2W5_9BACT</name>
<comment type="caution">
    <text evidence="1">The sequence shown here is derived from an EMBL/GenBank/DDBJ whole genome shotgun (WGS) entry which is preliminary data.</text>
</comment>
<dbReference type="AlphaFoldDB" id="A0A1B9F2W5"/>
<evidence type="ECO:0000313" key="1">
    <source>
        <dbReference type="EMBL" id="OCC14276.1"/>
    </source>
</evidence>
<keyword evidence="2" id="KW-1185">Reference proteome</keyword>
<proteinExistence type="predicted"/>
<dbReference type="Proteomes" id="UP000093080">
    <property type="component" value="Unassembled WGS sequence"/>
</dbReference>
<gene>
    <name evidence="1" type="ORF">DBT_2348</name>
</gene>
<organism evidence="1 2">
    <name type="scientific">Dissulfuribacter thermophilus</name>
    <dbReference type="NCBI Taxonomy" id="1156395"/>
    <lineage>
        <taxon>Bacteria</taxon>
        <taxon>Pseudomonadati</taxon>
        <taxon>Thermodesulfobacteriota</taxon>
        <taxon>Dissulfuribacteria</taxon>
        <taxon>Dissulfuribacterales</taxon>
        <taxon>Dissulfuribacteraceae</taxon>
        <taxon>Dissulfuribacter</taxon>
    </lineage>
</organism>
<reference evidence="1 2" key="1">
    <citation type="submission" date="2016-06" db="EMBL/GenBank/DDBJ databases">
        <title>Respiratory ammonification of nitrate coupled to the oxidation of elemental sulfur in deep-sea autotrophic thermophilic bacteria.</title>
        <authorList>
            <person name="Slobodkina G.B."/>
            <person name="Mardanov A.V."/>
            <person name="Ravin N.V."/>
            <person name="Frolova A.A."/>
            <person name="Viryasiv M.B."/>
            <person name="Chernyh N.A."/>
            <person name="Bonch-Osmolovskaya E.A."/>
            <person name="Slobodkin A.I."/>
        </authorList>
    </citation>
    <scope>NUCLEOTIDE SEQUENCE [LARGE SCALE GENOMIC DNA]</scope>
    <source>
        <strain evidence="1 2">S69</strain>
    </source>
</reference>
<protein>
    <submittedName>
        <fullName evidence="1">Uncharacterized protein</fullName>
    </submittedName>
</protein>
<accession>A0A1B9F2W5</accession>